<evidence type="ECO:0000256" key="1">
    <source>
        <dbReference type="ARBA" id="ARBA00022630"/>
    </source>
</evidence>
<dbReference type="SUPFAM" id="SSF51679">
    <property type="entry name" value="Bacterial luciferase-like"/>
    <property type="match status" value="1"/>
</dbReference>
<comment type="caution">
    <text evidence="8">The sequence shown here is derived from an EMBL/GenBank/DDBJ whole genome shotgun (WGS) entry which is preliminary data.</text>
</comment>
<dbReference type="NCBIfam" id="TIGR04021">
    <property type="entry name" value="LLM_DMSO2_sfnG"/>
    <property type="match status" value="1"/>
</dbReference>
<dbReference type="GO" id="GO:0008726">
    <property type="term" value="F:alkanesulfonate monooxygenase activity"/>
    <property type="evidence" value="ECO:0007669"/>
    <property type="project" value="TreeGrafter"/>
</dbReference>
<keyword evidence="4" id="KW-0560">Oxidoreductase</keyword>
<dbReference type="OrthoDB" id="2558704at2759"/>
<dbReference type="GO" id="GO:0050661">
    <property type="term" value="F:NADP binding"/>
    <property type="evidence" value="ECO:0007669"/>
    <property type="project" value="InterPro"/>
</dbReference>
<gene>
    <name evidence="8" type="ORF">E8E13_008936</name>
</gene>
<dbReference type="Pfam" id="PF00743">
    <property type="entry name" value="FMO-like"/>
    <property type="match status" value="1"/>
</dbReference>
<keyword evidence="1" id="KW-0285">Flavoprotein</keyword>
<dbReference type="Proteomes" id="UP000801428">
    <property type="component" value="Unassembled WGS sequence"/>
</dbReference>
<evidence type="ECO:0000313" key="9">
    <source>
        <dbReference type="Proteomes" id="UP000801428"/>
    </source>
</evidence>
<dbReference type="InterPro" id="IPR020946">
    <property type="entry name" value="Flavin_mOase-like"/>
</dbReference>
<dbReference type="InterPro" id="IPR050172">
    <property type="entry name" value="SsuD_RutA_monooxygenase"/>
</dbReference>
<dbReference type="AlphaFoldDB" id="A0A9P4WDI7"/>
<keyword evidence="9" id="KW-1185">Reference proteome</keyword>
<feature type="domain" description="Luciferase-like" evidence="7">
    <location>
        <begin position="422"/>
        <end position="724"/>
    </location>
</feature>
<evidence type="ECO:0000256" key="5">
    <source>
        <dbReference type="ARBA" id="ARBA00023033"/>
    </source>
</evidence>
<evidence type="ECO:0000256" key="4">
    <source>
        <dbReference type="ARBA" id="ARBA00023002"/>
    </source>
</evidence>
<dbReference type="GO" id="GO:0050660">
    <property type="term" value="F:flavin adenine dinucleotide binding"/>
    <property type="evidence" value="ECO:0007669"/>
    <property type="project" value="InterPro"/>
</dbReference>
<dbReference type="InterPro" id="IPR024014">
    <property type="entry name" value="DMSO2_SphG"/>
</dbReference>
<evidence type="ECO:0000256" key="2">
    <source>
        <dbReference type="ARBA" id="ARBA00022643"/>
    </source>
</evidence>
<evidence type="ECO:0000313" key="8">
    <source>
        <dbReference type="EMBL" id="KAF3005858.1"/>
    </source>
</evidence>
<dbReference type="CDD" id="cd01094">
    <property type="entry name" value="Alkanesulfonate_monoxygenase"/>
    <property type="match status" value="1"/>
</dbReference>
<evidence type="ECO:0000256" key="3">
    <source>
        <dbReference type="ARBA" id="ARBA00022827"/>
    </source>
</evidence>
<evidence type="ECO:0000256" key="6">
    <source>
        <dbReference type="SAM" id="MobiDB-lite"/>
    </source>
</evidence>
<feature type="region of interest" description="Disordered" evidence="6">
    <location>
        <begin position="63"/>
        <end position="83"/>
    </location>
</feature>
<dbReference type="Gene3D" id="3.50.50.60">
    <property type="entry name" value="FAD/NAD(P)-binding domain"/>
    <property type="match status" value="2"/>
</dbReference>
<dbReference type="PANTHER" id="PTHR42847">
    <property type="entry name" value="ALKANESULFONATE MONOOXYGENASE"/>
    <property type="match status" value="1"/>
</dbReference>
<dbReference type="SUPFAM" id="SSF51905">
    <property type="entry name" value="FAD/NAD(P)-binding domain"/>
    <property type="match status" value="1"/>
</dbReference>
<sequence>MSRSTAKSVAIIGAGAAGAAVAAAFDAEDAFDVIQVFERRETPGGTWFVGPIGGCTALMKQRIYDPDPAPPSELHPGKNPPEIDPPLRIPHSLPVALPPSEQTRFDRTPIYDGLTQSSTNVPEIIMSLSDERFAYGPFAPHWVPKQYIQNYFTSHRTDRFLVLNTTVEDVSRHTDSWKLTLRRYDPVGKVDIWWAEHFDALVIANGHYSIPYIPAVPGLEAYIRAFPGRIAHSKFYRSPTHHANQKILTIGNSASGHDITTQLASSGIVSLPVHQSRRSRSRWDGSSPPPGVAWKPVITSFCAASGAISFSDGSVLTDIDKVIYCTGYRPSFPFWNSAANGGPLYDYEKGRWVDGFQHTFSTRWPRNLGIVGLPRVLTFRSFEYQAIALARVFSGREKGAYWVPNVSGGLVISKIPQRTSWDLKSNARYARTAESVGFEYALTQIRFTASYGAANQHESVTFSQALLHHTERLKLIAAILPGPWNPTVAAKQIASIDNYTDGRIAVNIVSGWFKGEFTAIGQWWLEHAERYRRSREFIECLKGIWTAGEQGFSYGGDFYQFRGYNLSPKPLKWEGREHPEIFQGGNSDDARDNGAEVSDWYFMNGNDLEGFRAQILDVKERAKKVGREQHVRFAVNSFVILRETEEEAIQVLKEIQGKADTEAVEAFRDAVKQAGASTGNKKGMWADSKVEDLVQYNDGFKTKLIGTKEQIADRILLLKSLGVNLVLSAFLHYEDDIEAYGREVLPLVRKLEAEGRGKDAEDEIRRTGDIYRK</sequence>
<organism evidence="8 9">
    <name type="scientific">Curvularia kusanoi</name>
    <name type="common">Cochliobolus kusanoi</name>
    <dbReference type="NCBI Taxonomy" id="90978"/>
    <lineage>
        <taxon>Eukaryota</taxon>
        <taxon>Fungi</taxon>
        <taxon>Dikarya</taxon>
        <taxon>Ascomycota</taxon>
        <taxon>Pezizomycotina</taxon>
        <taxon>Dothideomycetes</taxon>
        <taxon>Pleosporomycetidae</taxon>
        <taxon>Pleosporales</taxon>
        <taxon>Pleosporineae</taxon>
        <taxon>Pleosporaceae</taxon>
        <taxon>Curvularia</taxon>
    </lineage>
</organism>
<keyword evidence="5" id="KW-0503">Monooxygenase</keyword>
<keyword evidence="2" id="KW-0288">FMN</keyword>
<protein>
    <recommendedName>
        <fullName evidence="7">Luciferase-like domain-containing protein</fullName>
    </recommendedName>
</protein>
<dbReference type="GO" id="GO:0004499">
    <property type="term" value="F:N,N-dimethylaniline monooxygenase activity"/>
    <property type="evidence" value="ECO:0007669"/>
    <property type="project" value="InterPro"/>
</dbReference>
<feature type="compositionally biased region" description="Pro residues" evidence="6">
    <location>
        <begin position="67"/>
        <end position="83"/>
    </location>
</feature>
<dbReference type="InterPro" id="IPR036661">
    <property type="entry name" value="Luciferase-like_sf"/>
</dbReference>
<dbReference type="InterPro" id="IPR036188">
    <property type="entry name" value="FAD/NAD-bd_sf"/>
</dbReference>
<dbReference type="EMBL" id="SWKU01000006">
    <property type="protein sequence ID" value="KAF3005858.1"/>
    <property type="molecule type" value="Genomic_DNA"/>
</dbReference>
<dbReference type="PANTHER" id="PTHR42847:SF4">
    <property type="entry name" value="ALKANESULFONATE MONOOXYGENASE-RELATED"/>
    <property type="match status" value="1"/>
</dbReference>
<dbReference type="Pfam" id="PF00296">
    <property type="entry name" value="Bac_luciferase"/>
    <property type="match status" value="1"/>
</dbReference>
<reference evidence="8" key="1">
    <citation type="submission" date="2019-04" db="EMBL/GenBank/DDBJ databases">
        <title>Sequencing of skin fungus with MAO and IRED activity.</title>
        <authorList>
            <person name="Marsaioli A.J."/>
            <person name="Bonatto J.M.C."/>
            <person name="Reis Junior O."/>
        </authorList>
    </citation>
    <scope>NUCLEOTIDE SEQUENCE</scope>
    <source>
        <strain evidence="8">30M1</strain>
    </source>
</reference>
<keyword evidence="3" id="KW-0274">FAD</keyword>
<dbReference type="InterPro" id="IPR011251">
    <property type="entry name" value="Luciferase-like_dom"/>
</dbReference>
<dbReference type="GO" id="GO:0046306">
    <property type="term" value="P:alkanesulfonate catabolic process"/>
    <property type="evidence" value="ECO:0007669"/>
    <property type="project" value="TreeGrafter"/>
</dbReference>
<name>A0A9P4WDI7_CURKU</name>
<proteinExistence type="predicted"/>
<dbReference type="Gene3D" id="3.20.20.30">
    <property type="entry name" value="Luciferase-like domain"/>
    <property type="match status" value="1"/>
</dbReference>
<evidence type="ECO:0000259" key="7">
    <source>
        <dbReference type="Pfam" id="PF00296"/>
    </source>
</evidence>
<accession>A0A9P4WDI7</accession>